<keyword evidence="4" id="KW-1005">Bacterial flagellum biogenesis</keyword>
<evidence type="ECO:0000256" key="4">
    <source>
        <dbReference type="ARBA" id="ARBA00022795"/>
    </source>
</evidence>
<protein>
    <recommendedName>
        <fullName evidence="2">Negative regulator of flagellin synthesis</fullName>
    </recommendedName>
    <alternativeName>
        <fullName evidence="8">Anti-sigma-28 factor</fullName>
    </alternativeName>
</protein>
<evidence type="ECO:0000313" key="12">
    <source>
        <dbReference type="Proteomes" id="UP000218767"/>
    </source>
</evidence>
<keyword evidence="11" id="KW-0969">Cilium</keyword>
<feature type="domain" description="Anti-sigma-28 factor FlgM C-terminal" evidence="10">
    <location>
        <begin position="44"/>
        <end position="98"/>
    </location>
</feature>
<evidence type="ECO:0000256" key="8">
    <source>
        <dbReference type="ARBA" id="ARBA00030117"/>
    </source>
</evidence>
<comment type="similarity">
    <text evidence="1">Belongs to the FlgM family.</text>
</comment>
<reference evidence="12" key="1">
    <citation type="submission" date="2017-08" db="EMBL/GenBank/DDBJ databases">
        <title>A dynamic microbial community with high functional redundancy inhabits the cold, oxic subseafloor aquifer.</title>
        <authorList>
            <person name="Tully B.J."/>
            <person name="Wheat C.G."/>
            <person name="Glazer B.T."/>
            <person name="Huber J.A."/>
        </authorList>
    </citation>
    <scope>NUCLEOTIDE SEQUENCE [LARGE SCALE GENOMIC DNA]</scope>
</reference>
<dbReference type="Proteomes" id="UP000218767">
    <property type="component" value="Unassembled WGS sequence"/>
</dbReference>
<dbReference type="InterPro" id="IPR007412">
    <property type="entry name" value="FlgM"/>
</dbReference>
<evidence type="ECO:0000259" key="10">
    <source>
        <dbReference type="Pfam" id="PF04316"/>
    </source>
</evidence>
<comment type="caution">
    <text evidence="11">The sequence shown here is derived from an EMBL/GenBank/DDBJ whole genome shotgun (WGS) entry which is preliminary data.</text>
</comment>
<feature type="region of interest" description="Disordered" evidence="9">
    <location>
        <begin position="1"/>
        <end position="40"/>
    </location>
</feature>
<dbReference type="GO" id="GO:0045892">
    <property type="term" value="P:negative regulation of DNA-templated transcription"/>
    <property type="evidence" value="ECO:0007669"/>
    <property type="project" value="InterPro"/>
</dbReference>
<organism evidence="11 12">
    <name type="scientific">SAR86 cluster bacterium</name>
    <dbReference type="NCBI Taxonomy" id="2030880"/>
    <lineage>
        <taxon>Bacteria</taxon>
        <taxon>Pseudomonadati</taxon>
        <taxon>Pseudomonadota</taxon>
        <taxon>Gammaproteobacteria</taxon>
        <taxon>SAR86 cluster</taxon>
    </lineage>
</organism>
<evidence type="ECO:0000256" key="5">
    <source>
        <dbReference type="ARBA" id="ARBA00023015"/>
    </source>
</evidence>
<gene>
    <name evidence="11" type="primary">flgM</name>
    <name evidence="11" type="ORF">COB20_01450</name>
</gene>
<evidence type="ECO:0000256" key="9">
    <source>
        <dbReference type="SAM" id="MobiDB-lite"/>
    </source>
</evidence>
<dbReference type="AlphaFoldDB" id="A0A2A4XHZ3"/>
<keyword evidence="3" id="KW-0678">Repressor</keyword>
<evidence type="ECO:0000256" key="1">
    <source>
        <dbReference type="ARBA" id="ARBA00005322"/>
    </source>
</evidence>
<evidence type="ECO:0000256" key="7">
    <source>
        <dbReference type="ARBA" id="ARBA00024739"/>
    </source>
</evidence>
<feature type="compositionally biased region" description="Polar residues" evidence="9">
    <location>
        <begin position="15"/>
        <end position="24"/>
    </location>
</feature>
<evidence type="ECO:0000256" key="6">
    <source>
        <dbReference type="ARBA" id="ARBA00023163"/>
    </source>
</evidence>
<evidence type="ECO:0000256" key="3">
    <source>
        <dbReference type="ARBA" id="ARBA00022491"/>
    </source>
</evidence>
<keyword evidence="11" id="KW-0282">Flagellum</keyword>
<dbReference type="SUPFAM" id="SSF101498">
    <property type="entry name" value="Anti-sigma factor FlgM"/>
    <property type="match status" value="1"/>
</dbReference>
<dbReference type="InterPro" id="IPR031316">
    <property type="entry name" value="FlgM_C"/>
</dbReference>
<evidence type="ECO:0000313" key="11">
    <source>
        <dbReference type="EMBL" id="PCI81645.1"/>
    </source>
</evidence>
<name>A0A2A4XHZ3_9GAMM</name>
<sequence>MSTEIQTGKIPANVISPSASNTLDNGHKAKSSTTAQASPSGIIDTVSMTDQAARLKELESTLAAYPDVDASRVAEMKQAIADGTLEMNFEDTAADLIEIESARSNSAVE</sequence>
<evidence type="ECO:0000256" key="2">
    <source>
        <dbReference type="ARBA" id="ARBA00017823"/>
    </source>
</evidence>
<dbReference type="InterPro" id="IPR035890">
    <property type="entry name" value="Anti-sigma-28_factor_FlgM_sf"/>
</dbReference>
<keyword evidence="6" id="KW-0804">Transcription</keyword>
<dbReference type="EMBL" id="NVUL01000004">
    <property type="protein sequence ID" value="PCI81645.1"/>
    <property type="molecule type" value="Genomic_DNA"/>
</dbReference>
<keyword evidence="11" id="KW-0966">Cell projection</keyword>
<accession>A0A2A4XHZ3</accession>
<dbReference type="GO" id="GO:0044781">
    <property type="term" value="P:bacterial-type flagellum organization"/>
    <property type="evidence" value="ECO:0007669"/>
    <property type="project" value="UniProtKB-KW"/>
</dbReference>
<comment type="function">
    <text evidence="7">Responsible for the coupling of flagellin expression to flagellar assembly by preventing expression of the flagellin genes when a component of the middle class of proteins is defective. It negatively regulates flagellar genes by inhibiting the activity of FliA by directly binding to FliA.</text>
</comment>
<dbReference type="NCBIfam" id="TIGR03824">
    <property type="entry name" value="FlgM_jcvi"/>
    <property type="match status" value="1"/>
</dbReference>
<dbReference type="Pfam" id="PF04316">
    <property type="entry name" value="FlgM"/>
    <property type="match status" value="1"/>
</dbReference>
<keyword evidence="5" id="KW-0805">Transcription regulation</keyword>
<proteinExistence type="inferred from homology"/>